<dbReference type="OrthoDB" id="5070702at2759"/>
<dbReference type="VEuPathDB" id="FungiDB:FOXG_22337"/>
<feature type="transmembrane region" description="Helical" evidence="1">
    <location>
        <begin position="111"/>
        <end position="129"/>
    </location>
</feature>
<name>A0A0J9W7Y3_FUSO4</name>
<dbReference type="KEGG" id="fox:FOXG_22337"/>
<evidence type="ECO:0000256" key="1">
    <source>
        <dbReference type="SAM" id="Phobius"/>
    </source>
</evidence>
<evidence type="ECO:0000313" key="3">
    <source>
        <dbReference type="Proteomes" id="UP000009097"/>
    </source>
</evidence>
<dbReference type="RefSeq" id="XP_018256736.1">
    <property type="nucleotide sequence ID" value="XM_018402742.1"/>
</dbReference>
<feature type="transmembrane region" description="Helical" evidence="1">
    <location>
        <begin position="46"/>
        <end position="69"/>
    </location>
</feature>
<feature type="transmembrane region" description="Helical" evidence="1">
    <location>
        <begin position="149"/>
        <end position="171"/>
    </location>
</feature>
<dbReference type="EMBL" id="DS231727">
    <property type="protein sequence ID" value="KNB18691.1"/>
    <property type="molecule type" value="Genomic_DNA"/>
</dbReference>
<feature type="transmembrane region" description="Helical" evidence="1">
    <location>
        <begin position="81"/>
        <end position="99"/>
    </location>
</feature>
<organism evidence="2 3">
    <name type="scientific">Fusarium oxysporum f. sp. lycopersici (strain 4287 / CBS 123668 / FGSC 9935 / NRRL 34936)</name>
    <name type="common">Fusarium vascular wilt of tomato</name>
    <dbReference type="NCBI Taxonomy" id="426428"/>
    <lineage>
        <taxon>Eukaryota</taxon>
        <taxon>Fungi</taxon>
        <taxon>Dikarya</taxon>
        <taxon>Ascomycota</taxon>
        <taxon>Pezizomycotina</taxon>
        <taxon>Sordariomycetes</taxon>
        <taxon>Hypocreomycetidae</taxon>
        <taxon>Hypocreales</taxon>
        <taxon>Nectriaceae</taxon>
        <taxon>Fusarium</taxon>
        <taxon>Fusarium oxysporum species complex</taxon>
    </lineage>
</organism>
<evidence type="ECO:0000313" key="2">
    <source>
        <dbReference type="EMBL" id="KNB18691.1"/>
    </source>
</evidence>
<dbReference type="AlphaFoldDB" id="A0A0J9W7Y3"/>
<reference evidence="2" key="2">
    <citation type="journal article" date="2010" name="Nature">
        <title>Comparative genomics reveals mobile pathogenicity chromosomes in Fusarium.</title>
        <authorList>
            <person name="Ma L.J."/>
            <person name="van der Does H.C."/>
            <person name="Borkovich K.A."/>
            <person name="Coleman J.J."/>
            <person name="Daboussi M.J."/>
            <person name="Di Pietro A."/>
            <person name="Dufresne M."/>
            <person name="Freitag M."/>
            <person name="Grabherr M."/>
            <person name="Henrissat B."/>
            <person name="Houterman P.M."/>
            <person name="Kang S."/>
            <person name="Shim W.B."/>
            <person name="Woloshuk C."/>
            <person name="Xie X."/>
            <person name="Xu J.R."/>
            <person name="Antoniw J."/>
            <person name="Baker S.E."/>
            <person name="Bluhm B.H."/>
            <person name="Breakspear A."/>
            <person name="Brown D.W."/>
            <person name="Butchko R.A."/>
            <person name="Chapman S."/>
            <person name="Coulson R."/>
            <person name="Coutinho P.M."/>
            <person name="Danchin E.G."/>
            <person name="Diener A."/>
            <person name="Gale L.R."/>
            <person name="Gardiner D.M."/>
            <person name="Goff S."/>
            <person name="Hammond-Kosack K.E."/>
            <person name="Hilburn K."/>
            <person name="Hua-Van A."/>
            <person name="Jonkers W."/>
            <person name="Kazan K."/>
            <person name="Kodira C.D."/>
            <person name="Koehrsen M."/>
            <person name="Kumar L."/>
            <person name="Lee Y.H."/>
            <person name="Li L."/>
            <person name="Manners J.M."/>
            <person name="Miranda-Saavedra D."/>
            <person name="Mukherjee M."/>
            <person name="Park G."/>
            <person name="Park J."/>
            <person name="Park S.Y."/>
            <person name="Proctor R.H."/>
            <person name="Regev A."/>
            <person name="Ruiz-Roldan M.C."/>
            <person name="Sain D."/>
            <person name="Sakthikumar S."/>
            <person name="Sykes S."/>
            <person name="Schwartz D.C."/>
            <person name="Turgeon B.G."/>
            <person name="Wapinski I."/>
            <person name="Yoder O."/>
            <person name="Young S."/>
            <person name="Zeng Q."/>
            <person name="Zhou S."/>
            <person name="Galagan J."/>
            <person name="Cuomo C.A."/>
            <person name="Kistler H.C."/>
            <person name="Rep M."/>
        </authorList>
    </citation>
    <scope>NUCLEOTIDE SEQUENCE [LARGE SCALE GENOMIC DNA]</scope>
    <source>
        <strain evidence="2">4287</strain>
    </source>
</reference>
<keyword evidence="1" id="KW-0472">Membrane</keyword>
<dbReference type="Proteomes" id="UP000009097">
    <property type="component" value="Unassembled WGS sequence"/>
</dbReference>
<dbReference type="GeneID" id="28963043"/>
<keyword evidence="1" id="KW-0812">Transmembrane</keyword>
<proteinExistence type="predicted"/>
<keyword evidence="1" id="KW-1133">Transmembrane helix</keyword>
<accession>A0A0J9W7Y3</accession>
<gene>
    <name evidence="2" type="ORF">FOXG_22337</name>
</gene>
<protein>
    <submittedName>
        <fullName evidence="2">Uncharacterized protein</fullName>
    </submittedName>
</protein>
<sequence>MLCIAIPNSSRYLNIHSSPKSMAPNIKTPRAKNVSNLPLSTISRLAFTYFGVVFSTGFFFGTIRHLYVIPKFNLPLPHAEIIEAPLMFIAVIAWANWLVNRYKVPARARVRMAVGLFGLGFMVCMEFMGRRVAGRRGPAKESEEVWTEAARALYLFNLILFGIMPWILMLVEKG</sequence>
<reference evidence="2" key="1">
    <citation type="submission" date="2007-04" db="EMBL/GenBank/DDBJ databases">
        <authorList>
            <consortium name="The Broad Institute Genome Sequencing Platform"/>
            <person name="Birren B."/>
            <person name="Lander E."/>
            <person name="Galagan J."/>
            <person name="Nusbaum C."/>
            <person name="Devon K."/>
            <person name="Ma L.-J."/>
            <person name="Jaffe D."/>
            <person name="Butler J."/>
            <person name="Alvarez P."/>
            <person name="Gnerre S."/>
            <person name="Grabherr M."/>
            <person name="Kleber M."/>
            <person name="Mauceli E."/>
            <person name="Brockman W."/>
            <person name="MacCallum I.A."/>
            <person name="Young S."/>
            <person name="LaButti K."/>
            <person name="DeCaprio D."/>
            <person name="Crawford M."/>
            <person name="Koehrsen M."/>
            <person name="Engels R."/>
            <person name="Montgomery P."/>
            <person name="Pearson M."/>
            <person name="Howarth C."/>
            <person name="Larson L."/>
            <person name="White J."/>
            <person name="O'Leary S."/>
            <person name="Kodira C."/>
            <person name="Zeng Q."/>
            <person name="Yandava C."/>
            <person name="Alvarado L."/>
            <person name="Kistler C."/>
            <person name="Shim W.-B."/>
            <person name="Kang S."/>
            <person name="Woloshuk C."/>
        </authorList>
    </citation>
    <scope>NUCLEOTIDE SEQUENCE</scope>
    <source>
        <strain evidence="2">4287</strain>
    </source>
</reference>